<dbReference type="PANTHER" id="PTHR30535:SF34">
    <property type="entry name" value="MOLYBDATE-BINDING PROTEIN MOLA"/>
    <property type="match status" value="1"/>
</dbReference>
<dbReference type="Pfam" id="PF01497">
    <property type="entry name" value="Peripla_BP_2"/>
    <property type="match status" value="1"/>
</dbReference>
<dbReference type="Proteomes" id="UP000469724">
    <property type="component" value="Unassembled WGS sequence"/>
</dbReference>
<name>A0A7K3NPJ6_9BACT</name>
<dbReference type="RefSeq" id="WP_163303181.1">
    <property type="nucleotide sequence ID" value="NZ_JAAGRQ010000079.1"/>
</dbReference>
<reference evidence="3 4" key="1">
    <citation type="submission" date="2020-02" db="EMBL/GenBank/DDBJ databases">
        <title>Comparative genomics of sulfur disproportionating microorganisms.</title>
        <authorList>
            <person name="Ward L.M."/>
            <person name="Bertran E."/>
            <person name="Johnston D.T."/>
        </authorList>
    </citation>
    <scope>NUCLEOTIDE SEQUENCE [LARGE SCALE GENOMIC DNA]</scope>
    <source>
        <strain evidence="3 4">DSM 3696</strain>
    </source>
</reference>
<organism evidence="3 4">
    <name type="scientific">Desulfolutivibrio sulfodismutans</name>
    <dbReference type="NCBI Taxonomy" id="63561"/>
    <lineage>
        <taxon>Bacteria</taxon>
        <taxon>Pseudomonadati</taxon>
        <taxon>Thermodesulfobacteriota</taxon>
        <taxon>Desulfovibrionia</taxon>
        <taxon>Desulfovibrionales</taxon>
        <taxon>Desulfovibrionaceae</taxon>
        <taxon>Desulfolutivibrio</taxon>
    </lineage>
</organism>
<dbReference type="AlphaFoldDB" id="A0A7K3NPJ6"/>
<dbReference type="NCBIfam" id="NF038402">
    <property type="entry name" value="TroA_like"/>
    <property type="match status" value="1"/>
</dbReference>
<proteinExistence type="predicted"/>
<evidence type="ECO:0000259" key="2">
    <source>
        <dbReference type="PROSITE" id="PS50983"/>
    </source>
</evidence>
<comment type="caution">
    <text evidence="3">The sequence shown here is derived from an EMBL/GenBank/DDBJ whole genome shotgun (WGS) entry which is preliminary data.</text>
</comment>
<dbReference type="SUPFAM" id="SSF53807">
    <property type="entry name" value="Helical backbone' metal receptor"/>
    <property type="match status" value="1"/>
</dbReference>
<feature type="domain" description="Fe/B12 periplasmic-binding" evidence="2">
    <location>
        <begin position="34"/>
        <end position="285"/>
    </location>
</feature>
<dbReference type="GO" id="GO:0071281">
    <property type="term" value="P:cellular response to iron ion"/>
    <property type="evidence" value="ECO:0007669"/>
    <property type="project" value="TreeGrafter"/>
</dbReference>
<keyword evidence="1" id="KW-0732">Signal</keyword>
<keyword evidence="4" id="KW-1185">Reference proteome</keyword>
<protein>
    <submittedName>
        <fullName evidence="3">ABC transporter substrate-binding protein</fullName>
    </submittedName>
</protein>
<dbReference type="Gene3D" id="3.40.50.1980">
    <property type="entry name" value="Nitrogenase molybdenum iron protein domain"/>
    <property type="match status" value="2"/>
</dbReference>
<dbReference type="PROSITE" id="PS50983">
    <property type="entry name" value="FE_B12_PBP"/>
    <property type="match status" value="1"/>
</dbReference>
<evidence type="ECO:0000313" key="4">
    <source>
        <dbReference type="Proteomes" id="UP000469724"/>
    </source>
</evidence>
<gene>
    <name evidence="3" type="ORF">G3N56_15315</name>
</gene>
<dbReference type="PANTHER" id="PTHR30535">
    <property type="entry name" value="VITAMIN B12-BINDING PROTEIN"/>
    <property type="match status" value="1"/>
</dbReference>
<dbReference type="InterPro" id="IPR050902">
    <property type="entry name" value="ABC_Transporter_SBP"/>
</dbReference>
<sequence>MAAVLVLAAGVARAGVEATDDFGERVVLERPARRVIALTGAVNETLCGMGLSGLLAARTDADQEPAEVAALPSIGTHMRPNLELVLAQKPDLVVQLAGRGESLEAAAAIRRMGIPVAVFDVHDFEGLFSMAERLGALTGEPEAAARFVTGLRQRLDRVSEMVAGADKRPTVFVELRYPNLLAAGKDSMAADAVARAGGRLVPDAPGRVARIGEEELVRIDPDVYVVEVGPMNPAPTALADRPHFAGLTAVAAGRTAVFTGRKLSRPGPEGVAGVEDLARLLFPERWAATGGRP</sequence>
<dbReference type="InterPro" id="IPR054828">
    <property type="entry name" value="Vit_B12_bind_prot"/>
</dbReference>
<dbReference type="EMBL" id="JAAGRQ010000079">
    <property type="protein sequence ID" value="NDY58104.1"/>
    <property type="molecule type" value="Genomic_DNA"/>
</dbReference>
<accession>A0A7K3NPJ6</accession>
<dbReference type="InterPro" id="IPR002491">
    <property type="entry name" value="ABC_transptr_periplasmic_BD"/>
</dbReference>
<evidence type="ECO:0000256" key="1">
    <source>
        <dbReference type="ARBA" id="ARBA00022729"/>
    </source>
</evidence>
<evidence type="ECO:0000313" key="3">
    <source>
        <dbReference type="EMBL" id="NDY58104.1"/>
    </source>
</evidence>